<evidence type="ECO:0000256" key="1">
    <source>
        <dbReference type="ARBA" id="ARBA00007274"/>
    </source>
</evidence>
<gene>
    <name evidence="7" type="ORF">Tco025E_06557</name>
</gene>
<sequence length="362" mass="39325">MHRLEIIRRTIATLGPGAAVCSPHHRGISHSALAEFMDCMAYVAFPECGSLPTKVVPDHMRHLDGSTVLQRVLTHMADLILSQVCSAFLLQGHAKSCGNEAEVVKSLKDGQESEQQGCVLFNDTQAGGTADSLYREAKQTAAEIAEAFLTQELRLVRWLLRTDAEAILEHDVASTSLSEVALCYPGIRCMLHQRTAHALHKLGAPNNLTRLLTEMGHSATGIDIHPAASIGHHFFIDHGTGTVIGSTSIVGNHVTMYHGVTLGVASFPVDRKTGKKIRNLPRHPIVEDRVVLYANATVLGRITIGEGSVIGANCRVVESLPPSSVVTRPRKRKPPAAGTAWQGGEWGVWQRHTHRGRESEKK</sequence>
<comment type="similarity">
    <text evidence="1">Belongs to the transferase hexapeptide repeat family.</text>
</comment>
<dbReference type="OrthoDB" id="25818at2759"/>
<dbReference type="EMBL" id="MKKU01000442">
    <property type="protein sequence ID" value="RNF12243.1"/>
    <property type="molecule type" value="Genomic_DNA"/>
</dbReference>
<dbReference type="InterPro" id="IPR001451">
    <property type="entry name" value="Hexapep"/>
</dbReference>
<dbReference type="InterPro" id="IPR042122">
    <property type="entry name" value="Ser_AcTrfase_N_sf"/>
</dbReference>
<dbReference type="EC" id="2.3.1.30" evidence="2"/>
<keyword evidence="5 7" id="KW-0012">Acyltransferase</keyword>
<evidence type="ECO:0000256" key="3">
    <source>
        <dbReference type="ARBA" id="ARBA00022605"/>
    </source>
</evidence>
<dbReference type="Gene3D" id="2.160.10.10">
    <property type="entry name" value="Hexapeptide repeat proteins"/>
    <property type="match status" value="1"/>
</dbReference>
<proteinExistence type="inferred from homology"/>
<reference evidence="7 8" key="1">
    <citation type="journal article" date="2018" name="BMC Genomics">
        <title>Genomic comparison of Trypanosoma conorhini and Trypanosoma rangeli to Trypanosoma cruzi strains of high and low virulence.</title>
        <authorList>
            <person name="Bradwell K.R."/>
            <person name="Koparde V.N."/>
            <person name="Matveyev A.V."/>
            <person name="Serrano M.G."/>
            <person name="Alves J.M."/>
            <person name="Parikh H."/>
            <person name="Huang B."/>
            <person name="Lee V."/>
            <person name="Espinosa-Alvarez O."/>
            <person name="Ortiz P.A."/>
            <person name="Costa-Martins A.G."/>
            <person name="Teixeira M.M."/>
            <person name="Buck G.A."/>
        </authorList>
    </citation>
    <scope>NUCLEOTIDE SEQUENCE [LARGE SCALE GENOMIC DNA]</scope>
    <source>
        <strain evidence="7 8">025E</strain>
    </source>
</reference>
<evidence type="ECO:0000256" key="2">
    <source>
        <dbReference type="ARBA" id="ARBA00013266"/>
    </source>
</evidence>
<feature type="region of interest" description="Disordered" evidence="6">
    <location>
        <begin position="325"/>
        <end position="362"/>
    </location>
</feature>
<evidence type="ECO:0000313" key="7">
    <source>
        <dbReference type="EMBL" id="RNF12243.1"/>
    </source>
</evidence>
<dbReference type="InterPro" id="IPR011004">
    <property type="entry name" value="Trimer_LpxA-like_sf"/>
</dbReference>
<name>A0A422P3E2_9TRYP</name>
<dbReference type="RefSeq" id="XP_029226526.1">
    <property type="nucleotide sequence ID" value="XM_029373432.1"/>
</dbReference>
<protein>
    <recommendedName>
        <fullName evidence="2">serine O-acetyltransferase</fullName>
        <ecNumber evidence="2">2.3.1.30</ecNumber>
    </recommendedName>
</protein>
<dbReference type="AlphaFoldDB" id="A0A422P3E2"/>
<keyword evidence="8" id="KW-1185">Reference proteome</keyword>
<dbReference type="SUPFAM" id="SSF51161">
    <property type="entry name" value="Trimeric LpxA-like enzymes"/>
    <property type="match status" value="1"/>
</dbReference>
<keyword evidence="3" id="KW-0028">Amino-acid biosynthesis</keyword>
<evidence type="ECO:0000256" key="6">
    <source>
        <dbReference type="SAM" id="MobiDB-lite"/>
    </source>
</evidence>
<dbReference type="GeneID" id="40320168"/>
<dbReference type="CDD" id="cd03354">
    <property type="entry name" value="LbH_SAT"/>
    <property type="match status" value="1"/>
</dbReference>
<keyword evidence="4 7" id="KW-0808">Transferase</keyword>
<dbReference type="Proteomes" id="UP000284403">
    <property type="component" value="Unassembled WGS sequence"/>
</dbReference>
<evidence type="ECO:0000256" key="5">
    <source>
        <dbReference type="ARBA" id="ARBA00023315"/>
    </source>
</evidence>
<dbReference type="GO" id="GO:0008652">
    <property type="term" value="P:amino acid biosynthetic process"/>
    <property type="evidence" value="ECO:0007669"/>
    <property type="project" value="UniProtKB-KW"/>
</dbReference>
<dbReference type="Pfam" id="PF00132">
    <property type="entry name" value="Hexapep"/>
    <property type="match status" value="1"/>
</dbReference>
<dbReference type="InterPro" id="IPR045304">
    <property type="entry name" value="LbH_SAT"/>
</dbReference>
<organism evidence="7 8">
    <name type="scientific">Trypanosoma conorhini</name>
    <dbReference type="NCBI Taxonomy" id="83891"/>
    <lineage>
        <taxon>Eukaryota</taxon>
        <taxon>Discoba</taxon>
        <taxon>Euglenozoa</taxon>
        <taxon>Kinetoplastea</taxon>
        <taxon>Metakinetoplastina</taxon>
        <taxon>Trypanosomatida</taxon>
        <taxon>Trypanosomatidae</taxon>
        <taxon>Trypanosoma</taxon>
    </lineage>
</organism>
<accession>A0A422P3E2</accession>
<dbReference type="Gene3D" id="1.10.3130.10">
    <property type="entry name" value="serine acetyltransferase, domain 1"/>
    <property type="match status" value="1"/>
</dbReference>
<dbReference type="PANTHER" id="PTHR42811">
    <property type="entry name" value="SERINE ACETYLTRANSFERASE"/>
    <property type="match status" value="1"/>
</dbReference>
<evidence type="ECO:0000256" key="4">
    <source>
        <dbReference type="ARBA" id="ARBA00022679"/>
    </source>
</evidence>
<evidence type="ECO:0000313" key="8">
    <source>
        <dbReference type="Proteomes" id="UP000284403"/>
    </source>
</evidence>
<comment type="caution">
    <text evidence="7">The sequence shown here is derived from an EMBL/GenBank/DDBJ whole genome shotgun (WGS) entry which is preliminary data.</text>
</comment>
<dbReference type="GO" id="GO:0009001">
    <property type="term" value="F:serine O-acetyltransferase activity"/>
    <property type="evidence" value="ECO:0007669"/>
    <property type="project" value="UniProtKB-EC"/>
</dbReference>